<accession>A0AAV5URV0</accession>
<dbReference type="GO" id="GO:0005783">
    <property type="term" value="C:endoplasmic reticulum"/>
    <property type="evidence" value="ECO:0007669"/>
    <property type="project" value="TreeGrafter"/>
</dbReference>
<dbReference type="InterPro" id="IPR018801">
    <property type="entry name" value="TM129"/>
</dbReference>
<evidence type="ECO:0000256" key="5">
    <source>
        <dbReference type="ARBA" id="ARBA00023136"/>
    </source>
</evidence>
<dbReference type="EMBL" id="BTSY01000001">
    <property type="protein sequence ID" value="GMT09856.1"/>
    <property type="molecule type" value="Genomic_DNA"/>
</dbReference>
<evidence type="ECO:0000313" key="7">
    <source>
        <dbReference type="Proteomes" id="UP001432322"/>
    </source>
</evidence>
<dbReference type="GO" id="GO:0061630">
    <property type="term" value="F:ubiquitin protein ligase activity"/>
    <property type="evidence" value="ECO:0007669"/>
    <property type="project" value="InterPro"/>
</dbReference>
<evidence type="ECO:0008006" key="8">
    <source>
        <dbReference type="Google" id="ProtNLM"/>
    </source>
</evidence>
<keyword evidence="3" id="KW-0812">Transmembrane</keyword>
<dbReference type="GO" id="GO:0016020">
    <property type="term" value="C:membrane"/>
    <property type="evidence" value="ECO:0007669"/>
    <property type="project" value="UniProtKB-SubCell"/>
</dbReference>
<feature type="non-terminal residue" evidence="6">
    <location>
        <position position="1"/>
    </location>
</feature>
<organism evidence="6 7">
    <name type="scientific">Pristionchus fissidentatus</name>
    <dbReference type="NCBI Taxonomy" id="1538716"/>
    <lineage>
        <taxon>Eukaryota</taxon>
        <taxon>Metazoa</taxon>
        <taxon>Ecdysozoa</taxon>
        <taxon>Nematoda</taxon>
        <taxon>Chromadorea</taxon>
        <taxon>Rhabditida</taxon>
        <taxon>Rhabditina</taxon>
        <taxon>Diplogasteromorpha</taxon>
        <taxon>Diplogasteroidea</taxon>
        <taxon>Neodiplogasteridae</taxon>
        <taxon>Pristionchus</taxon>
    </lineage>
</organism>
<gene>
    <name evidence="6" type="ORF">PFISCL1PPCAC_1153</name>
</gene>
<dbReference type="PANTHER" id="PTHR31322">
    <property type="entry name" value="E3 UBIQUITIN-PROTEIN LIGASE TM129"/>
    <property type="match status" value="1"/>
</dbReference>
<name>A0AAV5URV0_9BILA</name>
<comment type="similarity">
    <text evidence="2">Belongs to the TMEM129 family.</text>
</comment>
<dbReference type="AlphaFoldDB" id="A0AAV5URV0"/>
<dbReference type="PANTHER" id="PTHR31322:SF2">
    <property type="entry name" value="E3 UBIQUITIN-PROTEIN LIGASE TM129"/>
    <property type="match status" value="1"/>
</dbReference>
<dbReference type="Pfam" id="PF10272">
    <property type="entry name" value="Tmpp129"/>
    <property type="match status" value="1"/>
</dbReference>
<reference evidence="6" key="1">
    <citation type="submission" date="2023-10" db="EMBL/GenBank/DDBJ databases">
        <title>Genome assembly of Pristionchus species.</title>
        <authorList>
            <person name="Yoshida K."/>
            <person name="Sommer R.J."/>
        </authorList>
    </citation>
    <scope>NUCLEOTIDE SEQUENCE</scope>
    <source>
        <strain evidence="6">RS5133</strain>
    </source>
</reference>
<protein>
    <recommendedName>
        <fullName evidence="8">RING-type domain-containing protein</fullName>
    </recommendedName>
</protein>
<comment type="subcellular location">
    <subcellularLocation>
        <location evidence="1">Membrane</location>
        <topology evidence="1">Multi-pass membrane protein</topology>
    </subcellularLocation>
</comment>
<keyword evidence="5" id="KW-0472">Membrane</keyword>
<keyword evidence="7" id="KW-1185">Reference proteome</keyword>
<proteinExistence type="inferred from homology"/>
<evidence type="ECO:0000256" key="2">
    <source>
        <dbReference type="ARBA" id="ARBA00007332"/>
    </source>
</evidence>
<evidence type="ECO:0000313" key="6">
    <source>
        <dbReference type="EMBL" id="GMT09856.1"/>
    </source>
</evidence>
<evidence type="ECO:0000256" key="4">
    <source>
        <dbReference type="ARBA" id="ARBA00022989"/>
    </source>
</evidence>
<dbReference type="GO" id="GO:0016567">
    <property type="term" value="P:protein ubiquitination"/>
    <property type="evidence" value="ECO:0007669"/>
    <property type="project" value="InterPro"/>
</dbReference>
<evidence type="ECO:0000256" key="1">
    <source>
        <dbReference type="ARBA" id="ARBA00004141"/>
    </source>
</evidence>
<dbReference type="Proteomes" id="UP001432322">
    <property type="component" value="Unassembled WGS sequence"/>
</dbReference>
<feature type="non-terminal residue" evidence="6">
    <location>
        <position position="72"/>
    </location>
</feature>
<evidence type="ECO:0000256" key="3">
    <source>
        <dbReference type="ARBA" id="ARBA00022692"/>
    </source>
</evidence>
<comment type="caution">
    <text evidence="6">The sequence shown here is derived from an EMBL/GenBank/DDBJ whole genome shotgun (WGS) entry which is preliminary data.</text>
</comment>
<keyword evidence="4" id="KW-1133">Transmembrane helix</keyword>
<sequence length="72" mass="8271">LQPLEACFGCYVKQADVIIRKRCNRPQCTPCHCRRPLWCISCLAQVVMAAKENRNERIENRAACPTCRAIFC</sequence>